<name>A0A2N0VFY2_9BACT</name>
<sequence length="207" mass="23325">MKNIHTHSKIMKKSLFLFLLIQILFASWSFAQNSTLDLEQINQDRLSLNSNGMFILGGWAITNLAIGGIGMTQTNGRLKYFHQMNAMWNTVNLGIAGFGYYGLHNSSTNISLSETVREFHNFENILLFNAGLDVGYMAIGAYLWERGLRKESDRLVGYGQSMIVQGGFLFTFDVILYLLSKNQSRPLMESLENIQFTGTALSVTIPF</sequence>
<reference evidence="3 4" key="1">
    <citation type="submission" date="2017-11" db="EMBL/GenBank/DDBJ databases">
        <title>Rhodohalobacter 15182 sp. nov., isolated from a salt lake.</title>
        <authorList>
            <person name="Han S."/>
        </authorList>
    </citation>
    <scope>NUCLEOTIDE SEQUENCE [LARGE SCALE GENOMIC DNA]</scope>
    <source>
        <strain evidence="3 4">15182</strain>
    </source>
</reference>
<dbReference type="Proteomes" id="UP000233398">
    <property type="component" value="Unassembled WGS sequence"/>
</dbReference>
<dbReference type="AlphaFoldDB" id="A0A2N0VFY2"/>
<keyword evidence="2" id="KW-0732">Signal</keyword>
<feature type="transmembrane region" description="Helical" evidence="1">
    <location>
        <begin position="86"/>
        <end position="104"/>
    </location>
</feature>
<feature type="transmembrane region" description="Helical" evidence="1">
    <location>
        <begin position="124"/>
        <end position="144"/>
    </location>
</feature>
<evidence type="ECO:0000256" key="2">
    <source>
        <dbReference type="SAM" id="SignalP"/>
    </source>
</evidence>
<keyword evidence="4" id="KW-1185">Reference proteome</keyword>
<keyword evidence="1" id="KW-1133">Transmembrane helix</keyword>
<proteinExistence type="predicted"/>
<accession>A0A2N0VFY2</accession>
<dbReference type="Pfam" id="PF22503">
    <property type="entry name" value="DUF6992"/>
    <property type="match status" value="1"/>
</dbReference>
<dbReference type="EMBL" id="PISP01000003">
    <property type="protein sequence ID" value="PKD43070.1"/>
    <property type="molecule type" value="Genomic_DNA"/>
</dbReference>
<gene>
    <name evidence="3" type="ORF">CWD77_10575</name>
</gene>
<feature type="transmembrane region" description="Helical" evidence="1">
    <location>
        <begin position="156"/>
        <end position="179"/>
    </location>
</feature>
<keyword evidence="1" id="KW-0472">Membrane</keyword>
<feature type="chain" id="PRO_5014987631" description="DUF481 domain-containing protein" evidence="2">
    <location>
        <begin position="32"/>
        <end position="207"/>
    </location>
</feature>
<evidence type="ECO:0000313" key="3">
    <source>
        <dbReference type="EMBL" id="PKD43070.1"/>
    </source>
</evidence>
<keyword evidence="1" id="KW-0812">Transmembrane</keyword>
<comment type="caution">
    <text evidence="3">The sequence shown here is derived from an EMBL/GenBank/DDBJ whole genome shotgun (WGS) entry which is preliminary data.</text>
</comment>
<organism evidence="3 4">
    <name type="scientific">Rhodohalobacter barkolensis</name>
    <dbReference type="NCBI Taxonomy" id="2053187"/>
    <lineage>
        <taxon>Bacteria</taxon>
        <taxon>Pseudomonadati</taxon>
        <taxon>Balneolota</taxon>
        <taxon>Balneolia</taxon>
        <taxon>Balneolales</taxon>
        <taxon>Balneolaceae</taxon>
        <taxon>Rhodohalobacter</taxon>
    </lineage>
</organism>
<evidence type="ECO:0000313" key="4">
    <source>
        <dbReference type="Proteomes" id="UP000233398"/>
    </source>
</evidence>
<evidence type="ECO:0000256" key="1">
    <source>
        <dbReference type="SAM" id="Phobius"/>
    </source>
</evidence>
<feature type="transmembrane region" description="Helical" evidence="1">
    <location>
        <begin position="55"/>
        <end position="74"/>
    </location>
</feature>
<evidence type="ECO:0008006" key="5">
    <source>
        <dbReference type="Google" id="ProtNLM"/>
    </source>
</evidence>
<dbReference type="InterPro" id="IPR054261">
    <property type="entry name" value="DUF6992"/>
</dbReference>
<feature type="signal peptide" evidence="2">
    <location>
        <begin position="1"/>
        <end position="31"/>
    </location>
</feature>
<protein>
    <recommendedName>
        <fullName evidence="5">DUF481 domain-containing protein</fullName>
    </recommendedName>
</protein>